<sequence>AVETDAMEDNIPFKMVTLVGLLLKDLAPVLNNYKLALL</sequence>
<organism evidence="1 2">
    <name type="scientific">Brachionus plicatilis</name>
    <name type="common">Marine rotifer</name>
    <name type="synonym">Brachionus muelleri</name>
    <dbReference type="NCBI Taxonomy" id="10195"/>
    <lineage>
        <taxon>Eukaryota</taxon>
        <taxon>Metazoa</taxon>
        <taxon>Spiralia</taxon>
        <taxon>Gnathifera</taxon>
        <taxon>Rotifera</taxon>
        <taxon>Eurotatoria</taxon>
        <taxon>Monogononta</taxon>
        <taxon>Pseudotrocha</taxon>
        <taxon>Ploima</taxon>
        <taxon>Brachionidae</taxon>
        <taxon>Brachionus</taxon>
    </lineage>
</organism>
<name>A0A3M7PCY6_BRAPC</name>
<keyword evidence="2" id="KW-1185">Reference proteome</keyword>
<comment type="caution">
    <text evidence="1">The sequence shown here is derived from an EMBL/GenBank/DDBJ whole genome shotgun (WGS) entry which is preliminary data.</text>
</comment>
<proteinExistence type="predicted"/>
<gene>
    <name evidence="1" type="ORF">BpHYR1_015223</name>
</gene>
<evidence type="ECO:0000313" key="1">
    <source>
        <dbReference type="EMBL" id="RMZ96584.1"/>
    </source>
</evidence>
<evidence type="ECO:0000313" key="2">
    <source>
        <dbReference type="Proteomes" id="UP000276133"/>
    </source>
</evidence>
<protein>
    <submittedName>
        <fullName evidence="1">Uncharacterized protein</fullName>
    </submittedName>
</protein>
<dbReference type="EMBL" id="REGN01012049">
    <property type="protein sequence ID" value="RMZ96584.1"/>
    <property type="molecule type" value="Genomic_DNA"/>
</dbReference>
<reference evidence="1 2" key="1">
    <citation type="journal article" date="2018" name="Sci. Rep.">
        <title>Genomic signatures of local adaptation to the degree of environmental predictability in rotifers.</title>
        <authorList>
            <person name="Franch-Gras L."/>
            <person name="Hahn C."/>
            <person name="Garcia-Roger E.M."/>
            <person name="Carmona M.J."/>
            <person name="Serra M."/>
            <person name="Gomez A."/>
        </authorList>
    </citation>
    <scope>NUCLEOTIDE SEQUENCE [LARGE SCALE GENOMIC DNA]</scope>
    <source>
        <strain evidence="1">HYR1</strain>
    </source>
</reference>
<dbReference type="AlphaFoldDB" id="A0A3M7PCY6"/>
<dbReference type="Proteomes" id="UP000276133">
    <property type="component" value="Unassembled WGS sequence"/>
</dbReference>
<accession>A0A3M7PCY6</accession>
<feature type="non-terminal residue" evidence="1">
    <location>
        <position position="1"/>
    </location>
</feature>